<dbReference type="InterPro" id="IPR036249">
    <property type="entry name" value="Thioredoxin-like_sf"/>
</dbReference>
<evidence type="ECO:0000313" key="3">
    <source>
        <dbReference type="EMBL" id="SDX86196.1"/>
    </source>
</evidence>
<dbReference type="Proteomes" id="UP000199286">
    <property type="component" value="Unassembled WGS sequence"/>
</dbReference>
<feature type="region of interest" description="Disordered" evidence="1">
    <location>
        <begin position="169"/>
        <end position="201"/>
    </location>
</feature>
<dbReference type="InterPro" id="IPR013766">
    <property type="entry name" value="Thioredoxin_domain"/>
</dbReference>
<dbReference type="RefSeq" id="WP_089877868.1">
    <property type="nucleotide sequence ID" value="NZ_FNPF01000001.1"/>
</dbReference>
<dbReference type="GO" id="GO:0016491">
    <property type="term" value="F:oxidoreductase activity"/>
    <property type="evidence" value="ECO:0007669"/>
    <property type="project" value="InterPro"/>
</dbReference>
<dbReference type="GO" id="GO:0016209">
    <property type="term" value="F:antioxidant activity"/>
    <property type="evidence" value="ECO:0007669"/>
    <property type="project" value="InterPro"/>
</dbReference>
<protein>
    <submittedName>
        <fullName evidence="3">Peroxiredoxin</fullName>
    </submittedName>
</protein>
<proteinExistence type="predicted"/>
<name>A0A1H3F5D6_9RHOB</name>
<sequence>MLTPGQPVPALTVSTLDDNRFDTTRDLGENGALVVFYRGAHCPKCKEQLKEIAGAAKKAEEMGLALLLASGDDNRKAKAMAEETGVEPRHVGYDLTMTQARDWGLWISTAREGSEEPTLFAEPGVFHILPDGTLYAAWLQSHPFARPAFDDILGAVQFRLDKDYPARGQYTGPLAEHDGGVKLEAPDGPNAQAYGNTSTAD</sequence>
<dbReference type="STRING" id="321339.SAMN05444340_101203"/>
<dbReference type="SUPFAM" id="SSF52833">
    <property type="entry name" value="Thioredoxin-like"/>
    <property type="match status" value="1"/>
</dbReference>
<feature type="domain" description="Thioredoxin" evidence="2">
    <location>
        <begin position="2"/>
        <end position="161"/>
    </location>
</feature>
<dbReference type="EMBL" id="FNPF01000001">
    <property type="protein sequence ID" value="SDX86196.1"/>
    <property type="molecule type" value="Genomic_DNA"/>
</dbReference>
<reference evidence="3 4" key="1">
    <citation type="submission" date="2016-10" db="EMBL/GenBank/DDBJ databases">
        <authorList>
            <person name="de Groot N.N."/>
        </authorList>
    </citation>
    <scope>NUCLEOTIDE SEQUENCE [LARGE SCALE GENOMIC DNA]</scope>
    <source>
        <strain evidence="3 4">DSM 26880</strain>
    </source>
</reference>
<organism evidence="3 4">
    <name type="scientific">Citreimonas salinaria</name>
    <dbReference type="NCBI Taxonomy" id="321339"/>
    <lineage>
        <taxon>Bacteria</taxon>
        <taxon>Pseudomonadati</taxon>
        <taxon>Pseudomonadota</taxon>
        <taxon>Alphaproteobacteria</taxon>
        <taxon>Rhodobacterales</taxon>
        <taxon>Roseobacteraceae</taxon>
        <taxon>Citreimonas</taxon>
    </lineage>
</organism>
<dbReference type="PROSITE" id="PS51352">
    <property type="entry name" value="THIOREDOXIN_2"/>
    <property type="match status" value="1"/>
</dbReference>
<evidence type="ECO:0000256" key="1">
    <source>
        <dbReference type="SAM" id="MobiDB-lite"/>
    </source>
</evidence>
<accession>A0A1H3F5D6</accession>
<evidence type="ECO:0000313" key="4">
    <source>
        <dbReference type="Proteomes" id="UP000199286"/>
    </source>
</evidence>
<dbReference type="InterPro" id="IPR000866">
    <property type="entry name" value="AhpC/TSA"/>
</dbReference>
<keyword evidence="4" id="KW-1185">Reference proteome</keyword>
<feature type="compositionally biased region" description="Basic and acidic residues" evidence="1">
    <location>
        <begin position="175"/>
        <end position="185"/>
    </location>
</feature>
<dbReference type="Gene3D" id="3.40.30.10">
    <property type="entry name" value="Glutaredoxin"/>
    <property type="match status" value="1"/>
</dbReference>
<dbReference type="Pfam" id="PF00578">
    <property type="entry name" value="AhpC-TSA"/>
    <property type="match status" value="1"/>
</dbReference>
<evidence type="ECO:0000259" key="2">
    <source>
        <dbReference type="PROSITE" id="PS51352"/>
    </source>
</evidence>
<dbReference type="AlphaFoldDB" id="A0A1H3F5D6"/>
<gene>
    <name evidence="3" type="ORF">SAMN05444340_101203</name>
</gene>
<dbReference type="OrthoDB" id="9809746at2"/>